<reference evidence="1" key="2">
    <citation type="submission" date="2025-08" db="UniProtKB">
        <authorList>
            <consortium name="Ensembl"/>
        </authorList>
    </citation>
    <scope>IDENTIFICATION</scope>
</reference>
<organism evidence="1">
    <name type="scientific">Ovis aries</name>
    <name type="common">Sheep</name>
    <dbReference type="NCBI Taxonomy" id="9940"/>
    <lineage>
        <taxon>Eukaryota</taxon>
        <taxon>Metazoa</taxon>
        <taxon>Chordata</taxon>
        <taxon>Craniata</taxon>
        <taxon>Vertebrata</taxon>
        <taxon>Euteleostomi</taxon>
        <taxon>Mammalia</taxon>
        <taxon>Eutheria</taxon>
        <taxon>Laurasiatheria</taxon>
        <taxon>Artiodactyla</taxon>
        <taxon>Ruminantia</taxon>
        <taxon>Pecora</taxon>
        <taxon>Bovidae</taxon>
        <taxon>Caprinae</taxon>
        <taxon>Ovis</taxon>
    </lineage>
</organism>
<protein>
    <submittedName>
        <fullName evidence="1">S100 calcium binding protein Z</fullName>
    </submittedName>
</protein>
<proteinExistence type="predicted"/>
<name>A0AC11DQ14_SHEEP</name>
<dbReference type="Ensembl" id="ENSOART00020042839.1">
    <property type="protein sequence ID" value="ENSOARP00020046595.1"/>
    <property type="gene ID" value="ENSOARG00020034642.1"/>
</dbReference>
<evidence type="ECO:0000313" key="1">
    <source>
        <dbReference type="Ensembl" id="ENSOARP00020046595.1"/>
    </source>
</evidence>
<gene>
    <name evidence="1" type="primary">S100Z</name>
</gene>
<sequence>MPTQLEIAMDVMIRTFHRYSCREGDRFKLSKGELKMLLQRELTEFLSCQKDPELVDKMMQDLDANKDNEVDFNEFVVMGAALTVACNDYLVEQLKKKGK</sequence>
<reference evidence="1" key="1">
    <citation type="submission" date="2020-11" db="EMBL/GenBank/DDBJ databases">
        <authorList>
            <person name="Davenport K.M."/>
            <person name="Bickhart D.M."/>
            <person name="Smith T.P.L."/>
            <person name="Murdoch B.M."/>
            <person name="Rosen B.D."/>
        </authorList>
    </citation>
    <scope>NUCLEOTIDE SEQUENCE [LARGE SCALE GENOMIC DNA]</scope>
    <source>
        <strain evidence="1">OAR_USU_Benz2616</strain>
    </source>
</reference>
<reference evidence="1" key="3">
    <citation type="submission" date="2025-09" db="UniProtKB">
        <authorList>
            <consortium name="Ensembl"/>
        </authorList>
    </citation>
    <scope>IDENTIFICATION</scope>
</reference>
<accession>A0AC11DQ14</accession>